<keyword evidence="3" id="KW-1185">Reference proteome</keyword>
<comment type="caution">
    <text evidence="2">The sequence shown here is derived from an EMBL/GenBank/DDBJ whole genome shotgun (WGS) entry which is preliminary data.</text>
</comment>
<dbReference type="AlphaFoldDB" id="A0A7V8V745"/>
<feature type="domain" description="Alpha-macroglobulin receptor-binding" evidence="1">
    <location>
        <begin position="48"/>
        <end position="135"/>
    </location>
</feature>
<dbReference type="Pfam" id="PF07677">
    <property type="entry name" value="A2M_recep"/>
    <property type="match status" value="1"/>
</dbReference>
<dbReference type="GO" id="GO:0005576">
    <property type="term" value="C:extracellular region"/>
    <property type="evidence" value="ECO:0007669"/>
    <property type="project" value="InterPro"/>
</dbReference>
<name>A0A7V8V745_9BACT</name>
<dbReference type="Gene3D" id="2.60.40.690">
    <property type="entry name" value="Alpha-macroglobulin, receptor-binding domain"/>
    <property type="match status" value="1"/>
</dbReference>
<dbReference type="InterPro" id="IPR036595">
    <property type="entry name" value="A-macroglobulin_rcpt-bd_sf"/>
</dbReference>
<protein>
    <recommendedName>
        <fullName evidence="1">Alpha-macroglobulin receptor-binding domain-containing protein</fullName>
    </recommendedName>
</protein>
<accession>A0A7V8V745</accession>
<evidence type="ECO:0000259" key="1">
    <source>
        <dbReference type="SMART" id="SM01361"/>
    </source>
</evidence>
<evidence type="ECO:0000313" key="3">
    <source>
        <dbReference type="Proteomes" id="UP000551616"/>
    </source>
</evidence>
<sequence length="149" mass="16631">MRYHSPNKSTAEGDQPFSVKLDYDRTKLFVNEAIAATATVANQVDSSAPMVMLNLPVPAGFTVETGDFARLLDNGQIEKYQITPRAIIVYLRNLEPELPLTLRYQLTATMPVDIVVPPAVVYEYYDADKKATSSATRLFVEMKEEPDSI</sequence>
<dbReference type="EMBL" id="JABRWO010000009">
    <property type="protein sequence ID" value="MBA2116155.1"/>
    <property type="molecule type" value="Genomic_DNA"/>
</dbReference>
<dbReference type="SUPFAM" id="SSF49410">
    <property type="entry name" value="Alpha-macroglobulin receptor domain"/>
    <property type="match status" value="1"/>
</dbReference>
<gene>
    <name evidence="2" type="ORF">HOV93_33440</name>
</gene>
<organism evidence="2 3">
    <name type="scientific">Bremerella alba</name>
    <dbReference type="NCBI Taxonomy" id="980252"/>
    <lineage>
        <taxon>Bacteria</taxon>
        <taxon>Pseudomonadati</taxon>
        <taxon>Planctomycetota</taxon>
        <taxon>Planctomycetia</taxon>
        <taxon>Pirellulales</taxon>
        <taxon>Pirellulaceae</taxon>
        <taxon>Bremerella</taxon>
    </lineage>
</organism>
<dbReference type="SMART" id="SM01361">
    <property type="entry name" value="A2M_recep"/>
    <property type="match status" value="1"/>
</dbReference>
<proteinExistence type="predicted"/>
<dbReference type="Proteomes" id="UP000551616">
    <property type="component" value="Unassembled WGS sequence"/>
</dbReference>
<evidence type="ECO:0000313" key="2">
    <source>
        <dbReference type="EMBL" id="MBA2116155.1"/>
    </source>
</evidence>
<dbReference type="RefSeq" id="WP_207397577.1">
    <property type="nucleotide sequence ID" value="NZ_JABRWO010000009.1"/>
</dbReference>
<dbReference type="InterPro" id="IPR009048">
    <property type="entry name" value="A-macroglobulin_rcpt-bd"/>
</dbReference>
<reference evidence="2 3" key="1">
    <citation type="submission" date="2020-05" db="EMBL/GenBank/DDBJ databases">
        <title>Bremerella alba sp. nov., a novel planctomycete isolated from the surface of the macroalga Fucus spiralis.</title>
        <authorList>
            <person name="Godinho O."/>
            <person name="Botelho R."/>
            <person name="Albuquerque L."/>
            <person name="Wiegand S."/>
            <person name="Da Costa M.S."/>
            <person name="Lobo-Da-Cunha A."/>
            <person name="Jogler C."/>
            <person name="Lage O.M."/>
        </authorList>
    </citation>
    <scope>NUCLEOTIDE SEQUENCE [LARGE SCALE GENOMIC DNA]</scope>
    <source>
        <strain evidence="2 3">FF15</strain>
    </source>
</reference>